<sequence length="198" mass="22493">MNPETRKRILNTVSRVFSEVGKALGSESVDYEEGIRVIQNHGGRTVLELIYEILERTAPEISREQRLAPEMLPAFLDAMDTREKAEAVLSGFPEPDSQKLETILTEVSLFLPSVRRFLLPFAKKLRPPPGGAPRKIPESEEPNVRAEVAQLFNDGYELRDAKAIVARRRKVSLSTIQRVCRKRTIQIKSAESDRKRLK</sequence>
<dbReference type="EMBL" id="OKRB01000093">
    <property type="protein sequence ID" value="SPE22768.1"/>
    <property type="molecule type" value="Genomic_DNA"/>
</dbReference>
<evidence type="ECO:0000313" key="1">
    <source>
        <dbReference type="EMBL" id="SPE22768.1"/>
    </source>
</evidence>
<protein>
    <submittedName>
        <fullName evidence="1">Uncharacterized protein</fullName>
    </submittedName>
</protein>
<dbReference type="OrthoDB" id="9835131at2"/>
<dbReference type="Proteomes" id="UP000239735">
    <property type="component" value="Unassembled WGS sequence"/>
</dbReference>
<organism evidence="1 2">
    <name type="scientific">Candidatus Sulfuritelmatomonas gaucii</name>
    <dbReference type="NCBI Taxonomy" id="2043161"/>
    <lineage>
        <taxon>Bacteria</taxon>
        <taxon>Pseudomonadati</taxon>
        <taxon>Acidobacteriota</taxon>
        <taxon>Terriglobia</taxon>
        <taxon>Terriglobales</taxon>
        <taxon>Acidobacteriaceae</taxon>
        <taxon>Candidatus Sulfuritelmatomonas</taxon>
    </lineage>
</organism>
<evidence type="ECO:0000313" key="2">
    <source>
        <dbReference type="Proteomes" id="UP000239735"/>
    </source>
</evidence>
<name>A0A2N9LHP4_9BACT</name>
<reference evidence="2" key="1">
    <citation type="submission" date="2018-02" db="EMBL/GenBank/DDBJ databases">
        <authorList>
            <person name="Hausmann B."/>
        </authorList>
    </citation>
    <scope>NUCLEOTIDE SEQUENCE [LARGE SCALE GENOMIC DNA]</scope>
    <source>
        <strain evidence="2">Peat soil MAG SbA5</strain>
    </source>
</reference>
<gene>
    <name evidence="1" type="ORF">SBA5_360006</name>
</gene>
<proteinExistence type="predicted"/>
<dbReference type="AlphaFoldDB" id="A0A2N9LHP4"/>
<accession>A0A2N9LHP4</accession>